<keyword evidence="9" id="KW-1185">Reference proteome</keyword>
<comment type="caution">
    <text evidence="8">The sequence shown here is derived from an EMBL/GenBank/DDBJ whole genome shotgun (WGS) entry which is preliminary data.</text>
</comment>
<dbReference type="Proteomes" id="UP000295680">
    <property type="component" value="Unassembled WGS sequence"/>
</dbReference>
<comment type="function">
    <text evidence="7">Catalyzes the transfer of the diacylglyceryl group from phosphatidylglycerol to the sulfhydryl group of the N-terminal cysteine of a prolipoprotein, the first step in the formation of mature lipoproteins.</text>
</comment>
<evidence type="ECO:0000256" key="4">
    <source>
        <dbReference type="ARBA" id="ARBA00022692"/>
    </source>
</evidence>
<evidence type="ECO:0000256" key="5">
    <source>
        <dbReference type="ARBA" id="ARBA00022989"/>
    </source>
</evidence>
<reference evidence="8 9" key="1">
    <citation type="submission" date="2019-03" db="EMBL/GenBank/DDBJ databases">
        <title>Genomic Encyclopedia of Type Strains, Phase IV (KMG-IV): sequencing the most valuable type-strain genomes for metagenomic binning, comparative biology and taxonomic classification.</title>
        <authorList>
            <person name="Goeker M."/>
        </authorList>
    </citation>
    <scope>NUCLEOTIDE SEQUENCE [LARGE SCALE GENOMIC DNA]</scope>
    <source>
        <strain evidence="8 9">DSM 45934</strain>
    </source>
</reference>
<dbReference type="PANTHER" id="PTHR30589:SF0">
    <property type="entry name" value="PHOSPHATIDYLGLYCEROL--PROLIPOPROTEIN DIACYLGLYCERYL TRANSFERASE"/>
    <property type="match status" value="1"/>
</dbReference>
<dbReference type="OrthoDB" id="871140at2"/>
<dbReference type="RefSeq" id="WP_132122629.1">
    <property type="nucleotide sequence ID" value="NZ_SLWS01000008.1"/>
</dbReference>
<organism evidence="8 9">
    <name type="scientific">Actinocrispum wychmicini</name>
    <dbReference type="NCBI Taxonomy" id="1213861"/>
    <lineage>
        <taxon>Bacteria</taxon>
        <taxon>Bacillati</taxon>
        <taxon>Actinomycetota</taxon>
        <taxon>Actinomycetes</taxon>
        <taxon>Pseudonocardiales</taxon>
        <taxon>Pseudonocardiaceae</taxon>
        <taxon>Actinocrispum</taxon>
    </lineage>
</organism>
<keyword evidence="3 7" id="KW-0808">Transferase</keyword>
<name>A0A4R2JDC8_9PSEU</name>
<evidence type="ECO:0000313" key="8">
    <source>
        <dbReference type="EMBL" id="TCO54836.1"/>
    </source>
</evidence>
<feature type="binding site" evidence="7">
    <location>
        <position position="137"/>
    </location>
    <ligand>
        <name>a 1,2-diacyl-sn-glycero-3-phospho-(1'-sn-glycerol)</name>
        <dbReference type="ChEBI" id="CHEBI:64716"/>
    </ligand>
</feature>
<evidence type="ECO:0000313" key="9">
    <source>
        <dbReference type="Proteomes" id="UP000295680"/>
    </source>
</evidence>
<keyword evidence="2 7" id="KW-1003">Cell membrane</keyword>
<evidence type="ECO:0000256" key="3">
    <source>
        <dbReference type="ARBA" id="ARBA00022679"/>
    </source>
</evidence>
<comment type="pathway">
    <text evidence="7">Protein modification; lipoprotein biosynthesis (diacylglyceryl transfer).</text>
</comment>
<dbReference type="GO" id="GO:0008961">
    <property type="term" value="F:phosphatidylglycerol-prolipoprotein diacylglyceryl transferase activity"/>
    <property type="evidence" value="ECO:0007669"/>
    <property type="project" value="UniProtKB-UniRule"/>
</dbReference>
<evidence type="ECO:0000256" key="2">
    <source>
        <dbReference type="ARBA" id="ARBA00022475"/>
    </source>
</evidence>
<dbReference type="GO" id="GO:0005886">
    <property type="term" value="C:plasma membrane"/>
    <property type="evidence" value="ECO:0007669"/>
    <property type="project" value="UniProtKB-SubCell"/>
</dbReference>
<feature type="transmembrane region" description="Helical" evidence="7">
    <location>
        <begin position="20"/>
        <end position="39"/>
    </location>
</feature>
<evidence type="ECO:0000256" key="7">
    <source>
        <dbReference type="HAMAP-Rule" id="MF_01147"/>
    </source>
</evidence>
<evidence type="ECO:0000256" key="1">
    <source>
        <dbReference type="ARBA" id="ARBA00007150"/>
    </source>
</evidence>
<dbReference type="InterPro" id="IPR001640">
    <property type="entry name" value="Lgt"/>
</dbReference>
<proteinExistence type="inferred from homology"/>
<accession>A0A4R2JDC8</accession>
<dbReference type="Pfam" id="PF01790">
    <property type="entry name" value="LGT"/>
    <property type="match status" value="1"/>
</dbReference>
<dbReference type="HAMAP" id="MF_01147">
    <property type="entry name" value="Lgt"/>
    <property type="match status" value="1"/>
</dbReference>
<dbReference type="EMBL" id="SLWS01000008">
    <property type="protein sequence ID" value="TCO54836.1"/>
    <property type="molecule type" value="Genomic_DNA"/>
</dbReference>
<feature type="transmembrane region" description="Helical" evidence="7">
    <location>
        <begin position="178"/>
        <end position="196"/>
    </location>
</feature>
<dbReference type="NCBIfam" id="TIGR00544">
    <property type="entry name" value="lgt"/>
    <property type="match status" value="1"/>
</dbReference>
<feature type="transmembrane region" description="Helical" evidence="7">
    <location>
        <begin position="232"/>
        <end position="254"/>
    </location>
</feature>
<keyword evidence="5 7" id="KW-1133">Transmembrane helix</keyword>
<keyword evidence="4 7" id="KW-0812">Transmembrane</keyword>
<dbReference type="GO" id="GO:0042158">
    <property type="term" value="P:lipoprotein biosynthetic process"/>
    <property type="evidence" value="ECO:0007669"/>
    <property type="project" value="UniProtKB-UniRule"/>
</dbReference>
<dbReference type="UniPathway" id="UPA00664"/>
<keyword evidence="6 7" id="KW-0472">Membrane</keyword>
<comment type="catalytic activity">
    <reaction evidence="7">
        <text>L-cysteinyl-[prolipoprotein] + a 1,2-diacyl-sn-glycero-3-phospho-(1'-sn-glycerol) = an S-1,2-diacyl-sn-glyceryl-L-cysteinyl-[prolipoprotein] + sn-glycerol 1-phosphate + H(+)</text>
        <dbReference type="Rhea" id="RHEA:56712"/>
        <dbReference type="Rhea" id="RHEA-COMP:14679"/>
        <dbReference type="Rhea" id="RHEA-COMP:14680"/>
        <dbReference type="ChEBI" id="CHEBI:15378"/>
        <dbReference type="ChEBI" id="CHEBI:29950"/>
        <dbReference type="ChEBI" id="CHEBI:57685"/>
        <dbReference type="ChEBI" id="CHEBI:64716"/>
        <dbReference type="ChEBI" id="CHEBI:140658"/>
        <dbReference type="EC" id="2.5.1.145"/>
    </reaction>
</comment>
<dbReference type="PANTHER" id="PTHR30589">
    <property type="entry name" value="PROLIPOPROTEIN DIACYLGLYCERYL TRANSFERASE"/>
    <property type="match status" value="1"/>
</dbReference>
<comment type="similarity">
    <text evidence="1 7">Belongs to the Lgt family.</text>
</comment>
<protein>
    <recommendedName>
        <fullName evidence="7">Phosphatidylglycerol--prolipoprotein diacylglyceryl transferase</fullName>
        <ecNumber evidence="7">2.5.1.145</ecNumber>
    </recommendedName>
</protein>
<feature type="transmembrane region" description="Helical" evidence="7">
    <location>
        <begin position="83"/>
        <end position="109"/>
    </location>
</feature>
<evidence type="ECO:0000256" key="6">
    <source>
        <dbReference type="ARBA" id="ARBA00023136"/>
    </source>
</evidence>
<dbReference type="EC" id="2.5.1.145" evidence="7"/>
<sequence length="266" mass="29847">MRASIPSPSFNGFHIGPLDIRVYGLTYVIGIGLAFLLTRRRWRATGGDADVVEEIVWWCVPAGIIGGRIYFCLTTPQDIPPHWWGPFAVWQGGLGIWGGVALGVAVGIWRLRRRGASVRQFMDAAAPGFLVASAIVRVGNYFNQELFGSPTDLPWALEIDPAHRPAGYAQYSTFHPTFLYELLFDLLLAAVLVWLGRHRRIQPPGLFALYVTGYSAFRIFEETLRVDSSQYFFGLRLNFFVATALTIAGALWFWRTQRVAAKALHR</sequence>
<comment type="subcellular location">
    <subcellularLocation>
        <location evidence="7">Cell membrane</location>
        <topology evidence="7">Multi-pass membrane protein</topology>
    </subcellularLocation>
</comment>
<keyword evidence="8" id="KW-0449">Lipoprotein</keyword>
<gene>
    <name evidence="7" type="primary">lgt</name>
    <name evidence="8" type="ORF">EV192_108124</name>
</gene>
<dbReference type="AlphaFoldDB" id="A0A4R2JDC8"/>
<feature type="transmembrane region" description="Helical" evidence="7">
    <location>
        <begin position="51"/>
        <end position="71"/>
    </location>
</feature>